<comment type="similarity">
    <text evidence="1">Belongs to the HypE family.</text>
</comment>
<organism evidence="4">
    <name type="scientific">Candidatus Heimdallarchaeum aukensis</name>
    <dbReference type="NCBI Taxonomy" id="2876573"/>
    <lineage>
        <taxon>Archaea</taxon>
        <taxon>Promethearchaeati</taxon>
        <taxon>Candidatus Heimdallarchaeota</taxon>
        <taxon>Candidatus Heimdallarchaeia (ex Rinke et al. 2021) (nom. nud.)</taxon>
        <taxon>Candidatus Heimdallarchaeales</taxon>
        <taxon>Candidatus Heimdallarchaeaceae</taxon>
        <taxon>Candidatus Heimdallarchaeum</taxon>
    </lineage>
</organism>
<evidence type="ECO:0000313" key="4">
    <source>
        <dbReference type="EMBL" id="UJG40156.1"/>
    </source>
</evidence>
<feature type="domain" description="PurM-like N-terminal" evidence="2">
    <location>
        <begin position="44"/>
        <end position="155"/>
    </location>
</feature>
<proteinExistence type="inferred from homology"/>
<dbReference type="NCBIfam" id="TIGR02124">
    <property type="entry name" value="hypE"/>
    <property type="match status" value="1"/>
</dbReference>
<dbReference type="PANTHER" id="PTHR30303:SF0">
    <property type="entry name" value="CARBAMOYL DEHYDRATASE HYPE"/>
    <property type="match status" value="1"/>
</dbReference>
<dbReference type="InterPro" id="IPR036676">
    <property type="entry name" value="PurM-like_C_sf"/>
</dbReference>
<dbReference type="Pfam" id="PF00586">
    <property type="entry name" value="AIRS"/>
    <property type="match status" value="1"/>
</dbReference>
<evidence type="ECO:0000259" key="3">
    <source>
        <dbReference type="Pfam" id="PF02769"/>
    </source>
</evidence>
<evidence type="ECO:0000259" key="2">
    <source>
        <dbReference type="Pfam" id="PF00586"/>
    </source>
</evidence>
<dbReference type="InterPro" id="IPR016188">
    <property type="entry name" value="PurM-like_N"/>
</dbReference>
<dbReference type="InterPro" id="IPR011854">
    <property type="entry name" value="HypE"/>
</dbReference>
<reference evidence="4" key="1">
    <citation type="journal article" date="2022" name="Nat. Microbiol.">
        <title>Unique mobile elements and scalable gene flow at the prokaryote-eukaryote boundary revealed by circularized Asgard archaea genomes.</title>
        <authorList>
            <person name="Wu F."/>
            <person name="Speth D.R."/>
            <person name="Philosof A."/>
            <person name="Cremiere A."/>
            <person name="Narayanan A."/>
            <person name="Barco R.A."/>
            <person name="Connon S.A."/>
            <person name="Amend J.P."/>
            <person name="Antoshechkin I.A."/>
            <person name="Orphan V.J."/>
        </authorList>
    </citation>
    <scope>NUCLEOTIDE SEQUENCE</scope>
    <source>
        <strain evidence="4">PM71</strain>
    </source>
</reference>
<sequence>MNDDTILELNHGAGGTIMDEFLSSILSLYSLKKVENGIGADEMDDGATISLPSGDTLIVSADSHTVTPLFFPGGDLGKLAATGTINDVVMMGGKPVAITCALLIEEGTKYGLVKRVLSSFAKVCEENNVAVIGGDTKVLPKGNVDQIYISTVGLGFRVSPQPIADNQLQVGDKIIISNYPGMHGASLIARREGINLSTTLESDVSPLTSLLLPIIKQGGIRAMKDPTRGGLGGALNEMASKSDKGIILEEESIPIHPQVNGICELLGIDMFSLSSEGTVIMAVEKEKAEEILSILQSHPLGKNAQIIGEVSEKYKGRVVVRTPIGGHRLLRKPLGEPIPRVC</sequence>
<feature type="domain" description="PurM-like C-terminal" evidence="3">
    <location>
        <begin position="169"/>
        <end position="320"/>
    </location>
</feature>
<dbReference type="Proteomes" id="UP001201020">
    <property type="component" value="Chromosome"/>
</dbReference>
<dbReference type="InterPro" id="IPR010918">
    <property type="entry name" value="PurM-like_C_dom"/>
</dbReference>
<dbReference type="Gene3D" id="3.30.1330.10">
    <property type="entry name" value="PurM-like, N-terminal domain"/>
    <property type="match status" value="1"/>
</dbReference>
<dbReference type="CDD" id="cd02197">
    <property type="entry name" value="HypE"/>
    <property type="match status" value="1"/>
</dbReference>
<accession>A0A9Y1BJE5</accession>
<dbReference type="GO" id="GO:0051604">
    <property type="term" value="P:protein maturation"/>
    <property type="evidence" value="ECO:0007669"/>
    <property type="project" value="TreeGrafter"/>
</dbReference>
<dbReference type="PANTHER" id="PTHR30303">
    <property type="entry name" value="HYDROGENASE ISOENZYMES FORMATION PROTEIN HYPE"/>
    <property type="match status" value="1"/>
</dbReference>
<dbReference type="SUPFAM" id="SSF56042">
    <property type="entry name" value="PurM C-terminal domain-like"/>
    <property type="match status" value="1"/>
</dbReference>
<dbReference type="AlphaFoldDB" id="A0A9Y1BJE5"/>
<dbReference type="SUPFAM" id="SSF55326">
    <property type="entry name" value="PurM N-terminal domain-like"/>
    <property type="match status" value="1"/>
</dbReference>
<dbReference type="PIRSF" id="PIRSF005644">
    <property type="entry name" value="Hdrgns_mtr_HypE"/>
    <property type="match status" value="1"/>
</dbReference>
<dbReference type="InterPro" id="IPR036921">
    <property type="entry name" value="PurM-like_N_sf"/>
</dbReference>
<dbReference type="EMBL" id="CP084166">
    <property type="protein sequence ID" value="UJG40156.1"/>
    <property type="molecule type" value="Genomic_DNA"/>
</dbReference>
<protein>
    <submittedName>
        <fullName evidence="4">Hydrogenase expression/formation protein HypE</fullName>
    </submittedName>
</protein>
<gene>
    <name evidence="4" type="primary">hypE</name>
    <name evidence="4" type="ORF">K9W45_09970</name>
</gene>
<evidence type="ECO:0000256" key="1">
    <source>
        <dbReference type="ARBA" id="ARBA00006243"/>
    </source>
</evidence>
<name>A0A9Y1BJE5_9ARCH</name>
<dbReference type="Pfam" id="PF02769">
    <property type="entry name" value="AIRS_C"/>
    <property type="match status" value="1"/>
</dbReference>
<dbReference type="Gene3D" id="3.90.650.10">
    <property type="entry name" value="PurM-like C-terminal domain"/>
    <property type="match status" value="1"/>
</dbReference>